<feature type="site" description="Contributes to redox potential value" evidence="9">
    <location>
        <position position="39"/>
    </location>
</feature>
<name>A0A953LIG1_SYMTR</name>
<dbReference type="Pfam" id="PF00085">
    <property type="entry name" value="Thioredoxin"/>
    <property type="match status" value="1"/>
</dbReference>
<feature type="active site" description="Nucleophile" evidence="9">
    <location>
        <position position="40"/>
    </location>
</feature>
<evidence type="ECO:0000259" key="11">
    <source>
        <dbReference type="PROSITE" id="PS51352"/>
    </source>
</evidence>
<evidence type="ECO:0000256" key="9">
    <source>
        <dbReference type="PIRSR" id="PIRSR000077-1"/>
    </source>
</evidence>
<dbReference type="FunFam" id="3.40.30.10:FF:000001">
    <property type="entry name" value="Thioredoxin"/>
    <property type="match status" value="1"/>
</dbReference>
<dbReference type="PRINTS" id="PR00421">
    <property type="entry name" value="THIOREDOXIN"/>
</dbReference>
<dbReference type="PROSITE" id="PS00194">
    <property type="entry name" value="THIOREDOXIN_1"/>
    <property type="match status" value="1"/>
</dbReference>
<evidence type="ECO:0000256" key="5">
    <source>
        <dbReference type="ARBA" id="ARBA00023157"/>
    </source>
</evidence>
<accession>A0A953LIG1</accession>
<dbReference type="PANTHER" id="PTHR45663:SF11">
    <property type="entry name" value="GEO12009P1"/>
    <property type="match status" value="1"/>
</dbReference>
<dbReference type="PIRSF" id="PIRSF000077">
    <property type="entry name" value="Thioredoxin"/>
    <property type="match status" value="1"/>
</dbReference>
<dbReference type="Proteomes" id="UP000732377">
    <property type="component" value="Unassembled WGS sequence"/>
</dbReference>
<dbReference type="GO" id="GO:0045454">
    <property type="term" value="P:cell redox homeostasis"/>
    <property type="evidence" value="ECO:0007669"/>
    <property type="project" value="TreeGrafter"/>
</dbReference>
<feature type="site" description="Deprotonates C-terminal active site Cys" evidence="9">
    <location>
        <position position="31"/>
    </location>
</feature>
<evidence type="ECO:0000313" key="13">
    <source>
        <dbReference type="Proteomes" id="UP000732377"/>
    </source>
</evidence>
<dbReference type="CDD" id="cd02947">
    <property type="entry name" value="TRX_family"/>
    <property type="match status" value="1"/>
</dbReference>
<dbReference type="PROSITE" id="PS51352">
    <property type="entry name" value="THIOREDOXIN_2"/>
    <property type="match status" value="1"/>
</dbReference>
<dbReference type="NCBIfam" id="TIGR01068">
    <property type="entry name" value="thioredoxin"/>
    <property type="match status" value="1"/>
</dbReference>
<dbReference type="SUPFAM" id="SSF52833">
    <property type="entry name" value="Thioredoxin-like"/>
    <property type="match status" value="1"/>
</dbReference>
<dbReference type="InterPro" id="IPR036249">
    <property type="entry name" value="Thioredoxin-like_sf"/>
</dbReference>
<dbReference type="AlphaFoldDB" id="A0A953LIG1"/>
<gene>
    <name evidence="12" type="primary">trxA</name>
    <name evidence="12" type="ORF">CWE10_07375</name>
</gene>
<organism evidence="12 13">
    <name type="scientific">Symbiobacterium thermophilum</name>
    <dbReference type="NCBI Taxonomy" id="2734"/>
    <lineage>
        <taxon>Bacteria</taxon>
        <taxon>Bacillati</taxon>
        <taxon>Bacillota</taxon>
        <taxon>Clostridia</taxon>
        <taxon>Eubacteriales</taxon>
        <taxon>Symbiobacteriaceae</taxon>
        <taxon>Symbiobacterium</taxon>
    </lineage>
</organism>
<dbReference type="InterPro" id="IPR013766">
    <property type="entry name" value="Thioredoxin_domain"/>
</dbReference>
<keyword evidence="5 10" id="KW-1015">Disulfide bond</keyword>
<dbReference type="EMBL" id="PIUK01000053">
    <property type="protein sequence ID" value="MBY6276034.1"/>
    <property type="molecule type" value="Genomic_DNA"/>
</dbReference>
<comment type="caution">
    <text evidence="12">The sequence shown here is derived from an EMBL/GenBank/DDBJ whole genome shotgun (WGS) entry which is preliminary data.</text>
</comment>
<evidence type="ECO:0000256" key="3">
    <source>
        <dbReference type="ARBA" id="ARBA00022448"/>
    </source>
</evidence>
<dbReference type="InterPro" id="IPR005746">
    <property type="entry name" value="Thioredoxin"/>
</dbReference>
<keyword evidence="4" id="KW-0249">Electron transport</keyword>
<dbReference type="InterPro" id="IPR017937">
    <property type="entry name" value="Thioredoxin_CS"/>
</dbReference>
<comment type="similarity">
    <text evidence="1 8">Belongs to the thioredoxin family.</text>
</comment>
<dbReference type="GO" id="GO:0015035">
    <property type="term" value="F:protein-disulfide reductase activity"/>
    <property type="evidence" value="ECO:0007669"/>
    <property type="project" value="UniProtKB-UniRule"/>
</dbReference>
<proteinExistence type="inferred from homology"/>
<evidence type="ECO:0000313" key="12">
    <source>
        <dbReference type="EMBL" id="MBY6276034.1"/>
    </source>
</evidence>
<feature type="site" description="Contributes to redox potential value" evidence="9">
    <location>
        <position position="38"/>
    </location>
</feature>
<evidence type="ECO:0000256" key="6">
    <source>
        <dbReference type="ARBA" id="ARBA00023284"/>
    </source>
</evidence>
<sequence>MQKVAGDKVVTLSASNWAAEVEQSSLPVLVDFWAVWCGPCRMIAPVVEEIAADYEGRMKVGKLNVDENNDLAARYGVMSIPTLILFKNGEPVERIVGFQPKKELAAKIDRALAQA</sequence>
<dbReference type="GO" id="GO:0005829">
    <property type="term" value="C:cytosol"/>
    <property type="evidence" value="ECO:0007669"/>
    <property type="project" value="TreeGrafter"/>
</dbReference>
<evidence type="ECO:0000256" key="4">
    <source>
        <dbReference type="ARBA" id="ARBA00022982"/>
    </source>
</evidence>
<reference evidence="12" key="1">
    <citation type="submission" date="2017-11" db="EMBL/GenBank/DDBJ databases">
        <title>Three new genomes from thermophilic consortium.</title>
        <authorList>
            <person name="Quaggio R."/>
            <person name="Amgarten D."/>
            <person name="Setubal J.C."/>
        </authorList>
    </citation>
    <scope>NUCLEOTIDE SEQUENCE</scope>
    <source>
        <strain evidence="12">ZCTH01-B2</strain>
    </source>
</reference>
<keyword evidence="6 10" id="KW-0676">Redox-active center</keyword>
<dbReference type="PANTHER" id="PTHR45663">
    <property type="entry name" value="GEO12009P1"/>
    <property type="match status" value="1"/>
</dbReference>
<protein>
    <recommendedName>
        <fullName evidence="2 7">Thioredoxin</fullName>
    </recommendedName>
</protein>
<evidence type="ECO:0000256" key="2">
    <source>
        <dbReference type="ARBA" id="ARBA00020570"/>
    </source>
</evidence>
<evidence type="ECO:0000256" key="7">
    <source>
        <dbReference type="NCBIfam" id="TIGR01068"/>
    </source>
</evidence>
<keyword evidence="3" id="KW-0813">Transport</keyword>
<feature type="disulfide bond" description="Redox-active" evidence="10">
    <location>
        <begin position="37"/>
        <end position="40"/>
    </location>
</feature>
<evidence type="ECO:0000256" key="8">
    <source>
        <dbReference type="PIRNR" id="PIRNR000077"/>
    </source>
</evidence>
<feature type="domain" description="Thioredoxin" evidence="11">
    <location>
        <begin position="1"/>
        <end position="113"/>
    </location>
</feature>
<feature type="active site" description="Nucleophile" evidence="9">
    <location>
        <position position="37"/>
    </location>
</feature>
<dbReference type="Gene3D" id="3.40.30.10">
    <property type="entry name" value="Glutaredoxin"/>
    <property type="match status" value="1"/>
</dbReference>
<evidence type="ECO:0000256" key="10">
    <source>
        <dbReference type="PIRSR" id="PIRSR000077-4"/>
    </source>
</evidence>
<evidence type="ECO:0000256" key="1">
    <source>
        <dbReference type="ARBA" id="ARBA00008987"/>
    </source>
</evidence>